<protein>
    <recommendedName>
        <fullName evidence="4">Lipoprotein</fullName>
    </recommendedName>
</protein>
<organism evidence="2 3">
    <name type="scientific">Neptunomonas antarctica</name>
    <dbReference type="NCBI Taxonomy" id="619304"/>
    <lineage>
        <taxon>Bacteria</taxon>
        <taxon>Pseudomonadati</taxon>
        <taxon>Pseudomonadota</taxon>
        <taxon>Gammaproteobacteria</taxon>
        <taxon>Oceanospirillales</taxon>
        <taxon>Oceanospirillaceae</taxon>
        <taxon>Neptunomonas</taxon>
    </lineage>
</organism>
<dbReference type="Proteomes" id="UP000185999">
    <property type="component" value="Unassembled WGS sequence"/>
</dbReference>
<dbReference type="RefSeq" id="WP_054340768.1">
    <property type="nucleotide sequence ID" value="NZ_FTOE01000007.1"/>
</dbReference>
<evidence type="ECO:0008006" key="4">
    <source>
        <dbReference type="Google" id="ProtNLM"/>
    </source>
</evidence>
<evidence type="ECO:0000256" key="1">
    <source>
        <dbReference type="SAM" id="SignalP"/>
    </source>
</evidence>
<feature type="signal peptide" evidence="1">
    <location>
        <begin position="1"/>
        <end position="22"/>
    </location>
</feature>
<sequence length="256" mass="28770">MKIFNSFLVTTLFVVLSGCASAPKETVELSEVTGHQIAELHKSHIKFVNLYYEKIREDVNDFIDETWAPLFLSKAVKHKLFRSDLDGAYITSSIDESDVSVKWKGNNLEEPQKSVVLKGIKQAVTDEKSKMGQVLLDWSEEAQRQINKKRAELLKPVAEQERLVVNEINGAFLDLQRSQATIKGYLASAVDLKEKQGEVLEKLGALKKVEKVMGAVTETNDKLSKILKAKDGAESITDQFLEQMKKSKESIQKISN</sequence>
<reference evidence="3" key="1">
    <citation type="submission" date="2017-01" db="EMBL/GenBank/DDBJ databases">
        <authorList>
            <person name="Varghese N."/>
            <person name="Submissions S."/>
        </authorList>
    </citation>
    <scope>NUCLEOTIDE SEQUENCE [LARGE SCALE GENOMIC DNA]</scope>
    <source>
        <strain evidence="3">DSM 22306</strain>
    </source>
</reference>
<dbReference type="PROSITE" id="PS51257">
    <property type="entry name" value="PROKAR_LIPOPROTEIN"/>
    <property type="match status" value="1"/>
</dbReference>
<gene>
    <name evidence="2" type="ORF">SAMN05421760_10785</name>
</gene>
<dbReference type="EMBL" id="FTOE01000007">
    <property type="protein sequence ID" value="SIS90563.1"/>
    <property type="molecule type" value="Genomic_DNA"/>
</dbReference>
<proteinExistence type="predicted"/>
<dbReference type="OrthoDB" id="5899320at2"/>
<evidence type="ECO:0000313" key="3">
    <source>
        <dbReference type="Proteomes" id="UP000185999"/>
    </source>
</evidence>
<evidence type="ECO:0000313" key="2">
    <source>
        <dbReference type="EMBL" id="SIS90563.1"/>
    </source>
</evidence>
<dbReference type="AlphaFoldDB" id="A0A1N7MWR0"/>
<feature type="chain" id="PRO_5009943534" description="Lipoprotein" evidence="1">
    <location>
        <begin position="23"/>
        <end position="256"/>
    </location>
</feature>
<keyword evidence="3" id="KW-1185">Reference proteome</keyword>
<keyword evidence="1" id="KW-0732">Signal</keyword>
<accession>A0A1N7MWR0</accession>
<name>A0A1N7MWR0_9GAMM</name>